<dbReference type="InterPro" id="IPR036291">
    <property type="entry name" value="NAD(P)-bd_dom_sf"/>
</dbReference>
<reference evidence="3 4" key="1">
    <citation type="submission" date="2019-03" db="EMBL/GenBank/DDBJ databases">
        <title>Draft genome sequences of novel Actinobacteria.</title>
        <authorList>
            <person name="Sahin N."/>
            <person name="Ay H."/>
            <person name="Saygin H."/>
        </authorList>
    </citation>
    <scope>NUCLEOTIDE SEQUENCE [LARGE SCALE GENOMIC DNA]</scope>
    <source>
        <strain evidence="3 4">CH32</strain>
    </source>
</reference>
<dbReference type="AlphaFoldDB" id="A0A4R4Z928"/>
<protein>
    <submittedName>
        <fullName evidence="3">NAD-dependent epimerase/dehydratase family protein</fullName>
    </submittedName>
</protein>
<comment type="caution">
    <text evidence="3">The sequence shown here is derived from an EMBL/GenBank/DDBJ whole genome shotgun (WGS) entry which is preliminary data.</text>
</comment>
<dbReference type="Pfam" id="PF01370">
    <property type="entry name" value="Epimerase"/>
    <property type="match status" value="1"/>
</dbReference>
<evidence type="ECO:0000256" key="1">
    <source>
        <dbReference type="ARBA" id="ARBA00007637"/>
    </source>
</evidence>
<organism evidence="3 4">
    <name type="scientific">Nonomuraea terrae</name>
    <dbReference type="NCBI Taxonomy" id="2530383"/>
    <lineage>
        <taxon>Bacteria</taxon>
        <taxon>Bacillati</taxon>
        <taxon>Actinomycetota</taxon>
        <taxon>Actinomycetes</taxon>
        <taxon>Streptosporangiales</taxon>
        <taxon>Streptosporangiaceae</taxon>
        <taxon>Nonomuraea</taxon>
    </lineage>
</organism>
<comment type="similarity">
    <text evidence="1">Belongs to the NAD(P)-dependent epimerase/dehydratase family.</text>
</comment>
<gene>
    <name evidence="3" type="ORF">E1286_05640</name>
</gene>
<dbReference type="SUPFAM" id="SSF51735">
    <property type="entry name" value="NAD(P)-binding Rossmann-fold domains"/>
    <property type="match status" value="1"/>
</dbReference>
<dbReference type="EMBL" id="SMKQ01000009">
    <property type="protein sequence ID" value="TDD54200.1"/>
    <property type="molecule type" value="Genomic_DNA"/>
</dbReference>
<accession>A0A4R4Z928</accession>
<dbReference type="InterPro" id="IPR001509">
    <property type="entry name" value="Epimerase_deHydtase"/>
</dbReference>
<sequence length="361" mass="39212">MTADPADRTRDTPDDDARGHVVITGGCGFIGSHLTAHLARRGFRVTVFDRAGCPANRRLDPRAAHVQLDITDFEQCRDAVGAARPSVVFHLAASSTVDSGYLDPHGSLMANVTGTINLLEAVRVACPDLDRFVFASTDKVYGELLEDAYTEMSVLGARGVYDVGKLSADGLVRMYGDELGLPVSVLRLCNVFGPGDDDAGSRIVPRSLSRLFDPAEPKPPLVYEGSLRHRRDYVYVGDVCRALTAIALSPRARGEVFNMAPAAHRTTVDLVEELIRRSSEECRPHDPERAELIRANGYEVVAGSGASQLRHQHCDATKLSTLLGFRNEVDLAEGLRRTIAAVMRERRIARPLEPTAATPSG</sequence>
<dbReference type="Gene3D" id="3.40.50.720">
    <property type="entry name" value="NAD(P)-binding Rossmann-like Domain"/>
    <property type="match status" value="1"/>
</dbReference>
<name>A0A4R4Z928_9ACTN</name>
<dbReference type="Proteomes" id="UP000295302">
    <property type="component" value="Unassembled WGS sequence"/>
</dbReference>
<dbReference type="RefSeq" id="WP_132609382.1">
    <property type="nucleotide sequence ID" value="NZ_SMKQ01000009.1"/>
</dbReference>
<keyword evidence="4" id="KW-1185">Reference proteome</keyword>
<evidence type="ECO:0000313" key="3">
    <source>
        <dbReference type="EMBL" id="TDD54200.1"/>
    </source>
</evidence>
<proteinExistence type="inferred from homology"/>
<dbReference type="PANTHER" id="PTHR43000">
    <property type="entry name" value="DTDP-D-GLUCOSE 4,6-DEHYDRATASE-RELATED"/>
    <property type="match status" value="1"/>
</dbReference>
<feature type="domain" description="NAD-dependent epimerase/dehydratase" evidence="2">
    <location>
        <begin position="21"/>
        <end position="260"/>
    </location>
</feature>
<evidence type="ECO:0000313" key="4">
    <source>
        <dbReference type="Proteomes" id="UP000295302"/>
    </source>
</evidence>
<evidence type="ECO:0000259" key="2">
    <source>
        <dbReference type="Pfam" id="PF01370"/>
    </source>
</evidence>
<dbReference type="OrthoDB" id="9801785at2"/>